<dbReference type="Gene3D" id="3.40.50.2000">
    <property type="entry name" value="Glycogen Phosphorylase B"/>
    <property type="match status" value="2"/>
</dbReference>
<dbReference type="Proteomes" id="UP000176294">
    <property type="component" value="Unassembled WGS sequence"/>
</dbReference>
<dbReference type="PANTHER" id="PTHR12526:SF595">
    <property type="entry name" value="BLL5217 PROTEIN"/>
    <property type="match status" value="1"/>
</dbReference>
<dbReference type="PANTHER" id="PTHR12526">
    <property type="entry name" value="GLYCOSYLTRANSFERASE"/>
    <property type="match status" value="1"/>
</dbReference>
<dbReference type="Pfam" id="PF00534">
    <property type="entry name" value="Glycos_transf_1"/>
    <property type="match status" value="1"/>
</dbReference>
<dbReference type="Pfam" id="PF13439">
    <property type="entry name" value="Glyco_transf_4"/>
    <property type="match status" value="1"/>
</dbReference>
<dbReference type="STRING" id="1908237.BEN47_14885"/>
<dbReference type="CDD" id="cd03802">
    <property type="entry name" value="GT4_AviGT4-like"/>
    <property type="match status" value="1"/>
</dbReference>
<feature type="domain" description="Glycosyl transferase family 1" evidence="1">
    <location>
        <begin position="167"/>
        <end position="299"/>
    </location>
</feature>
<name>A0A1G1T3E0_9BACT</name>
<gene>
    <name evidence="3" type="ORF">BEN47_14885</name>
</gene>
<keyword evidence="4" id="KW-1185">Reference proteome</keyword>
<comment type="caution">
    <text evidence="3">The sequence shown here is derived from an EMBL/GenBank/DDBJ whole genome shotgun (WGS) entry which is preliminary data.</text>
</comment>
<protein>
    <submittedName>
        <fullName evidence="3">Glycosyl transferase</fullName>
    </submittedName>
</protein>
<keyword evidence="3" id="KW-0808">Transferase</keyword>
<dbReference type="GO" id="GO:0016757">
    <property type="term" value="F:glycosyltransferase activity"/>
    <property type="evidence" value="ECO:0007669"/>
    <property type="project" value="InterPro"/>
</dbReference>
<reference evidence="3 4" key="1">
    <citation type="submission" date="2016-08" db="EMBL/GenBank/DDBJ databases">
        <title>Hymenobacter coccineus sp. nov., Hymenobacter lapidarius sp. nov. and Hymenobacter glacialis sp. nov., isolated from Antarctic soil.</title>
        <authorList>
            <person name="Sedlacek I."/>
            <person name="Kralova S."/>
            <person name="Kyrova K."/>
            <person name="Maslanova I."/>
            <person name="Stankova E."/>
            <person name="Vrbovska V."/>
            <person name="Nemec M."/>
            <person name="Bartak M."/>
            <person name="Svec P."/>
            <person name="Busse H.-J."/>
            <person name="Pantucek R."/>
        </authorList>
    </citation>
    <scope>NUCLEOTIDE SEQUENCE [LARGE SCALE GENOMIC DNA]</scope>
    <source>
        <strain evidence="3 4">CCM 8643</strain>
    </source>
</reference>
<evidence type="ECO:0000313" key="4">
    <source>
        <dbReference type="Proteomes" id="UP000176294"/>
    </source>
</evidence>
<evidence type="ECO:0000313" key="3">
    <source>
        <dbReference type="EMBL" id="OGX85398.1"/>
    </source>
</evidence>
<evidence type="ECO:0000259" key="2">
    <source>
        <dbReference type="Pfam" id="PF13439"/>
    </source>
</evidence>
<proteinExistence type="predicted"/>
<organism evidence="3 4">
    <name type="scientific">Hymenobacter lapidarius</name>
    <dbReference type="NCBI Taxonomy" id="1908237"/>
    <lineage>
        <taxon>Bacteria</taxon>
        <taxon>Pseudomonadati</taxon>
        <taxon>Bacteroidota</taxon>
        <taxon>Cytophagia</taxon>
        <taxon>Cytophagales</taxon>
        <taxon>Hymenobacteraceae</taxon>
        <taxon>Hymenobacter</taxon>
    </lineage>
</organism>
<dbReference type="RefSeq" id="WP_070728385.1">
    <property type="nucleotide sequence ID" value="NZ_MDZB01000106.1"/>
</dbReference>
<dbReference type="InterPro" id="IPR001296">
    <property type="entry name" value="Glyco_trans_1"/>
</dbReference>
<evidence type="ECO:0000259" key="1">
    <source>
        <dbReference type="Pfam" id="PF00534"/>
    </source>
</evidence>
<dbReference type="SUPFAM" id="SSF53756">
    <property type="entry name" value="UDP-Glycosyltransferase/glycogen phosphorylase"/>
    <property type="match status" value="1"/>
</dbReference>
<dbReference type="InterPro" id="IPR028098">
    <property type="entry name" value="Glyco_trans_4-like_N"/>
</dbReference>
<dbReference type="AlphaFoldDB" id="A0A1G1T3E0"/>
<sequence length="335" mass="36653">MKVAILAPVAWRSPPRHYGPWEQMASNVAEGLVALGVDVTLFATADSATAGTLAAVVAQGYEEDRTQDAKVLECLHISHLMERAGEFDVIHNHFDFLPLTYSRLIPTPMVTTIHGFSSARILPVYEKYAATTAYVSISHADRSPRLPYVATVYNGLRLPDFPFTAQPDDYLLFFGRIHPDKGTAEAIQIARQSHKRLLIAGIVQDAAYFRERVEPLLSEDVVFLGPAGPAQRQQLLGQALALLHPIGFDEPFGLSVAEAQLCGTPVIAFARGAMPELIQSGRTGFLVDTVGQAVEAVQQVGQLSRGACREWAAANFSQQKMAADYLAVYQRIVRH</sequence>
<feature type="domain" description="Glycosyltransferase subfamily 4-like N-terminal" evidence="2">
    <location>
        <begin position="23"/>
        <end position="121"/>
    </location>
</feature>
<dbReference type="EMBL" id="MDZB01000106">
    <property type="protein sequence ID" value="OGX85398.1"/>
    <property type="molecule type" value="Genomic_DNA"/>
</dbReference>
<accession>A0A1G1T3E0</accession>
<dbReference type="OrthoDB" id="1522162at2"/>